<accession>A0AAV1L0S7</accession>
<feature type="compositionally biased region" description="Basic and acidic residues" evidence="1">
    <location>
        <begin position="250"/>
        <end position="261"/>
    </location>
</feature>
<comment type="caution">
    <text evidence="3">The sequence shown here is derived from an EMBL/GenBank/DDBJ whole genome shotgun (WGS) entry which is preliminary data.</text>
</comment>
<name>A0AAV1L0S7_9NEOP</name>
<dbReference type="Gene3D" id="3.30.530.20">
    <property type="match status" value="1"/>
</dbReference>
<feature type="compositionally biased region" description="Basic and acidic residues" evidence="1">
    <location>
        <begin position="415"/>
        <end position="439"/>
    </location>
</feature>
<dbReference type="GO" id="GO:0005737">
    <property type="term" value="C:cytoplasm"/>
    <property type="evidence" value="ECO:0007669"/>
    <property type="project" value="UniProtKB-ARBA"/>
</dbReference>
<organism evidence="3 4">
    <name type="scientific">Parnassius mnemosyne</name>
    <name type="common">clouded apollo</name>
    <dbReference type="NCBI Taxonomy" id="213953"/>
    <lineage>
        <taxon>Eukaryota</taxon>
        <taxon>Metazoa</taxon>
        <taxon>Ecdysozoa</taxon>
        <taxon>Arthropoda</taxon>
        <taxon>Hexapoda</taxon>
        <taxon>Insecta</taxon>
        <taxon>Pterygota</taxon>
        <taxon>Neoptera</taxon>
        <taxon>Endopterygota</taxon>
        <taxon>Lepidoptera</taxon>
        <taxon>Glossata</taxon>
        <taxon>Ditrysia</taxon>
        <taxon>Papilionoidea</taxon>
        <taxon>Papilionidae</taxon>
        <taxon>Parnassiinae</taxon>
        <taxon>Parnassini</taxon>
        <taxon>Parnassius</taxon>
        <taxon>Driopa</taxon>
    </lineage>
</organism>
<evidence type="ECO:0000313" key="4">
    <source>
        <dbReference type="Proteomes" id="UP001314205"/>
    </source>
</evidence>
<feature type="domain" description="START" evidence="2">
    <location>
        <begin position="138"/>
        <end position="381"/>
    </location>
</feature>
<gene>
    <name evidence="3" type="ORF">PARMNEM_LOCUS8401</name>
</gene>
<dbReference type="EMBL" id="CAVLGL010000082">
    <property type="protein sequence ID" value="CAK1587641.1"/>
    <property type="molecule type" value="Genomic_DNA"/>
</dbReference>
<dbReference type="InterPro" id="IPR023393">
    <property type="entry name" value="START-like_dom_sf"/>
</dbReference>
<dbReference type="Proteomes" id="UP001314205">
    <property type="component" value="Unassembled WGS sequence"/>
</dbReference>
<sequence length="548" mass="62867">MSSSFRSVLFRDFSVKRLWSAWTRGYILSSVMRRCRRERAVREVLQCFKQAFLRPRRTLIMSVAAAYNSRSEESSDCDVGITDDEMEGLLTELDTAKNLLKSTIQCKRCGKRLVIDKKQATVQYCDCKDGHPAEKSIDGWVPFMEAEDVIIWRKEYKTGQGLYAYKVYGRYPEVNARDFAAVQLDGAYRRAWDAAVAALAVVQRSANGVQGQTVLHWEVLWPRLFANRDYVYIRRHKEFDVHNEPLTRTDKANVDSPKLKPNEMTSVHAKAKRKAIENYEREREDSRREFVDNKVYIIVSRSCEHPDVPETKHAIRVVEYWSHMVVKTLEGADKVGMEFVLTYYDEPAVGGLPGGVAAWASGRAAPAYLARMRAAALRYRHWAQQEMPDFTPLDPDLVNNQKEKTVEQISEEDMESSKEGPEMENAESTRDKSTQTEEINKIEVEECKQKVKEDDIANAEGKHNVNETEAKTIEVRNEVANDRNKKEVIEDKIEENTKEKSDMAKVFSINFLNVLSYIYSIIEYRGKQAKSCLIVDIEVAAAIHNLGD</sequence>
<evidence type="ECO:0000256" key="1">
    <source>
        <dbReference type="SAM" id="MobiDB-lite"/>
    </source>
</evidence>
<feature type="region of interest" description="Disordered" evidence="1">
    <location>
        <begin position="404"/>
        <end position="439"/>
    </location>
</feature>
<proteinExistence type="predicted"/>
<dbReference type="InterPro" id="IPR002913">
    <property type="entry name" value="START_lipid-bd_dom"/>
</dbReference>
<dbReference type="GO" id="GO:0008289">
    <property type="term" value="F:lipid binding"/>
    <property type="evidence" value="ECO:0007669"/>
    <property type="project" value="InterPro"/>
</dbReference>
<reference evidence="3 4" key="1">
    <citation type="submission" date="2023-11" db="EMBL/GenBank/DDBJ databases">
        <authorList>
            <person name="Hedman E."/>
            <person name="Englund M."/>
            <person name="Stromberg M."/>
            <person name="Nyberg Akerstrom W."/>
            <person name="Nylinder S."/>
            <person name="Jareborg N."/>
            <person name="Kallberg Y."/>
            <person name="Kronander E."/>
        </authorList>
    </citation>
    <scope>NUCLEOTIDE SEQUENCE [LARGE SCALE GENOMIC DNA]</scope>
</reference>
<evidence type="ECO:0000259" key="2">
    <source>
        <dbReference type="PROSITE" id="PS50848"/>
    </source>
</evidence>
<protein>
    <recommendedName>
        <fullName evidence="2">START domain-containing protein</fullName>
    </recommendedName>
</protein>
<dbReference type="SUPFAM" id="SSF55961">
    <property type="entry name" value="Bet v1-like"/>
    <property type="match status" value="1"/>
</dbReference>
<dbReference type="Pfam" id="PF01852">
    <property type="entry name" value="START"/>
    <property type="match status" value="1"/>
</dbReference>
<keyword evidence="4" id="KW-1185">Reference proteome</keyword>
<feature type="region of interest" description="Disordered" evidence="1">
    <location>
        <begin position="250"/>
        <end position="271"/>
    </location>
</feature>
<dbReference type="PANTHER" id="PTHR19308">
    <property type="entry name" value="PHOSPHATIDYLCHOLINE TRANSFER PROTEIN"/>
    <property type="match status" value="1"/>
</dbReference>
<dbReference type="InterPro" id="IPR051213">
    <property type="entry name" value="START_lipid_transfer"/>
</dbReference>
<dbReference type="PROSITE" id="PS50848">
    <property type="entry name" value="START"/>
    <property type="match status" value="1"/>
</dbReference>
<evidence type="ECO:0000313" key="3">
    <source>
        <dbReference type="EMBL" id="CAK1587641.1"/>
    </source>
</evidence>
<dbReference type="PANTHER" id="PTHR19308:SF8">
    <property type="entry name" value="STAR-RELATED LIPID TRANSFER PROTEIN 7, MITOCHONDRIAL"/>
    <property type="match status" value="1"/>
</dbReference>
<dbReference type="AlphaFoldDB" id="A0AAV1L0S7"/>